<feature type="transmembrane region" description="Helical" evidence="2">
    <location>
        <begin position="37"/>
        <end position="58"/>
    </location>
</feature>
<protein>
    <submittedName>
        <fullName evidence="3">CTTNBP 2 amino-terminal-like protein</fullName>
    </submittedName>
</protein>
<dbReference type="EMBL" id="JXTC01000205">
    <property type="protein sequence ID" value="PON81964.1"/>
    <property type="molecule type" value="Genomic_DNA"/>
</dbReference>
<accession>A0A2P5E8X2</accession>
<keyword evidence="4" id="KW-1185">Reference proteome</keyword>
<evidence type="ECO:0000313" key="4">
    <source>
        <dbReference type="Proteomes" id="UP000237000"/>
    </source>
</evidence>
<dbReference type="FunCoup" id="A0A2P5E8X2">
    <property type="interactions" value="313"/>
</dbReference>
<sequence>MGEDQGLSTIAPVPPVMAALNAEREEYWRHVDNSVNAVSFGFVATAILISMFLLMAIFEKFLRSRSSSSSSQHNNSTSHTTITRLDLEAQEQIVYGGKLDYPSPKMTVYARGVSVLMPGEEVPTFIAHPAPAPCPPEGILRPLHTQNDHSFNLSSNATSSQNQI</sequence>
<dbReference type="InParanoid" id="A0A2P5E8X2"/>
<evidence type="ECO:0000313" key="3">
    <source>
        <dbReference type="EMBL" id="PON81964.1"/>
    </source>
</evidence>
<evidence type="ECO:0000256" key="1">
    <source>
        <dbReference type="SAM" id="MobiDB-lite"/>
    </source>
</evidence>
<feature type="compositionally biased region" description="Polar residues" evidence="1">
    <location>
        <begin position="144"/>
        <end position="164"/>
    </location>
</feature>
<proteinExistence type="predicted"/>
<dbReference type="PANTHER" id="PTHR33728:SF21">
    <property type="entry name" value="TRANSMEMBRANE PROTEIN"/>
    <property type="match status" value="1"/>
</dbReference>
<comment type="caution">
    <text evidence="3">The sequence shown here is derived from an EMBL/GenBank/DDBJ whole genome shotgun (WGS) entry which is preliminary data.</text>
</comment>
<dbReference type="Proteomes" id="UP000237000">
    <property type="component" value="Unassembled WGS sequence"/>
</dbReference>
<gene>
    <name evidence="3" type="ORF">TorRG33x02_222870</name>
</gene>
<evidence type="ECO:0000256" key="2">
    <source>
        <dbReference type="SAM" id="Phobius"/>
    </source>
</evidence>
<dbReference type="AlphaFoldDB" id="A0A2P5E8X2"/>
<organism evidence="3 4">
    <name type="scientific">Trema orientale</name>
    <name type="common">Charcoal tree</name>
    <name type="synonym">Celtis orientalis</name>
    <dbReference type="NCBI Taxonomy" id="63057"/>
    <lineage>
        <taxon>Eukaryota</taxon>
        <taxon>Viridiplantae</taxon>
        <taxon>Streptophyta</taxon>
        <taxon>Embryophyta</taxon>
        <taxon>Tracheophyta</taxon>
        <taxon>Spermatophyta</taxon>
        <taxon>Magnoliopsida</taxon>
        <taxon>eudicotyledons</taxon>
        <taxon>Gunneridae</taxon>
        <taxon>Pentapetalae</taxon>
        <taxon>rosids</taxon>
        <taxon>fabids</taxon>
        <taxon>Rosales</taxon>
        <taxon>Cannabaceae</taxon>
        <taxon>Trema</taxon>
    </lineage>
</organism>
<keyword evidence="2" id="KW-0472">Membrane</keyword>
<dbReference type="OrthoDB" id="770781at2759"/>
<name>A0A2P5E8X2_TREOI</name>
<feature type="region of interest" description="Disordered" evidence="1">
    <location>
        <begin position="142"/>
        <end position="164"/>
    </location>
</feature>
<keyword evidence="2" id="KW-1133">Transmembrane helix</keyword>
<reference evidence="4" key="1">
    <citation type="submission" date="2016-06" db="EMBL/GenBank/DDBJ databases">
        <title>Parallel loss of symbiosis genes in relatives of nitrogen-fixing non-legume Parasponia.</title>
        <authorList>
            <person name="Van Velzen R."/>
            <person name="Holmer R."/>
            <person name="Bu F."/>
            <person name="Rutten L."/>
            <person name="Van Zeijl A."/>
            <person name="Liu W."/>
            <person name="Santuari L."/>
            <person name="Cao Q."/>
            <person name="Sharma T."/>
            <person name="Shen D."/>
            <person name="Roswanjaya Y."/>
            <person name="Wardhani T."/>
            <person name="Kalhor M.S."/>
            <person name="Jansen J."/>
            <person name="Van den Hoogen J."/>
            <person name="Gungor B."/>
            <person name="Hartog M."/>
            <person name="Hontelez J."/>
            <person name="Verver J."/>
            <person name="Yang W.-C."/>
            <person name="Schijlen E."/>
            <person name="Repin R."/>
            <person name="Schilthuizen M."/>
            <person name="Schranz E."/>
            <person name="Heidstra R."/>
            <person name="Miyata K."/>
            <person name="Fedorova E."/>
            <person name="Kohlen W."/>
            <person name="Bisseling T."/>
            <person name="Smit S."/>
            <person name="Geurts R."/>
        </authorList>
    </citation>
    <scope>NUCLEOTIDE SEQUENCE [LARGE SCALE GENOMIC DNA]</scope>
    <source>
        <strain evidence="4">cv. RG33-2</strain>
    </source>
</reference>
<dbReference type="STRING" id="63057.A0A2P5E8X2"/>
<keyword evidence="2" id="KW-0812">Transmembrane</keyword>
<dbReference type="PANTHER" id="PTHR33728">
    <property type="entry name" value="CTTNBP 2 AMINO-TERMINAL-LIKE PROTEIN"/>
    <property type="match status" value="1"/>
</dbReference>